<dbReference type="EMBL" id="GISG01116766">
    <property type="protein sequence ID" value="MBA4640050.1"/>
    <property type="molecule type" value="Transcribed_RNA"/>
</dbReference>
<protein>
    <submittedName>
        <fullName evidence="1">Uncharacterized protein</fullName>
    </submittedName>
</protein>
<reference evidence="1" key="1">
    <citation type="journal article" date="2013" name="J. Plant Res.">
        <title>Effect of fungi and light on seed germination of three Opuntia species from semiarid lands of central Mexico.</title>
        <authorList>
            <person name="Delgado-Sanchez P."/>
            <person name="Jimenez-Bremont J.F."/>
            <person name="Guerrero-Gonzalez Mde L."/>
            <person name="Flores J."/>
        </authorList>
    </citation>
    <scope>NUCLEOTIDE SEQUENCE</scope>
    <source>
        <tissue evidence="1">Cladode</tissue>
    </source>
</reference>
<dbReference type="AlphaFoldDB" id="A0A7C8ZEA7"/>
<dbReference type="PANTHER" id="PTHR33144:SF16">
    <property type="entry name" value="OS02G0129000 PROTEIN"/>
    <property type="match status" value="1"/>
</dbReference>
<proteinExistence type="predicted"/>
<sequence>MTSWHKLNKTYQAVIIEMVRSRFVYPSDKSFHKWVLKHVAKHFKQYKHSLKRDYFKPKEKTKEEMYDVVPNGHSRDGWIRLLDYWCSNQHEVLFSDKLWLKWTYMHSICFKFSMD</sequence>
<organism evidence="1">
    <name type="scientific">Opuntia streptacantha</name>
    <name type="common">Prickly pear cactus</name>
    <name type="synonym">Opuntia cardona</name>
    <dbReference type="NCBI Taxonomy" id="393608"/>
    <lineage>
        <taxon>Eukaryota</taxon>
        <taxon>Viridiplantae</taxon>
        <taxon>Streptophyta</taxon>
        <taxon>Embryophyta</taxon>
        <taxon>Tracheophyta</taxon>
        <taxon>Spermatophyta</taxon>
        <taxon>Magnoliopsida</taxon>
        <taxon>eudicotyledons</taxon>
        <taxon>Gunneridae</taxon>
        <taxon>Pentapetalae</taxon>
        <taxon>Caryophyllales</taxon>
        <taxon>Cactineae</taxon>
        <taxon>Cactaceae</taxon>
        <taxon>Opuntioideae</taxon>
        <taxon>Opuntia</taxon>
    </lineage>
</organism>
<accession>A0A7C8ZEA7</accession>
<dbReference type="PANTHER" id="PTHR33144">
    <property type="entry name" value="OS10G0409366 PROTEIN-RELATED"/>
    <property type="match status" value="1"/>
</dbReference>
<evidence type="ECO:0000313" key="1">
    <source>
        <dbReference type="EMBL" id="MBA4640050.1"/>
    </source>
</evidence>
<name>A0A7C8ZEA7_OPUST</name>
<reference evidence="1" key="2">
    <citation type="submission" date="2020-07" db="EMBL/GenBank/DDBJ databases">
        <authorList>
            <person name="Vera ALvarez R."/>
            <person name="Arias-Moreno D.M."/>
            <person name="Jimenez-Jacinto V."/>
            <person name="Jimenez-Bremont J.F."/>
            <person name="Swaminathan K."/>
            <person name="Moose S.P."/>
            <person name="Guerrero-Gonzalez M.L."/>
            <person name="Marino-Ramirez L."/>
            <person name="Landsman D."/>
            <person name="Rodriguez-Kessler M."/>
            <person name="Delgado-Sanchez P."/>
        </authorList>
    </citation>
    <scope>NUCLEOTIDE SEQUENCE</scope>
    <source>
        <tissue evidence="1">Cladode</tissue>
    </source>
</reference>